<comment type="caution">
    <text evidence="3">The sequence shown here is derived from an EMBL/GenBank/DDBJ whole genome shotgun (WGS) entry which is preliminary data.</text>
</comment>
<gene>
    <name evidence="3" type="ORF">PCOR1329_LOCUS24486</name>
</gene>
<sequence>MAAARGALCAWLAALTVAGQGGNTSDRPNYECEPGCALLNGQANYHEFRCADGRCILVSGYCNGAADCEDGSDEDYCPPERAGGGRGPAHHEHVAELPYDCYAGLLQEWSPGKSAWCCLNTVSKRGCPDFAAGWPEDGCEDVRREPSAPWPASKRAYCCLAKDVGCLPASAAAPAGGRRRRPQAPTTPAPYNCSDDEAWWDSHQAARGAARARRPGLQRRVARAGGRALREDIDYIDVYHLTAVRLLHGIFEDEHMVCKEEALVLQTQVEGVLYNHNTNNFDIDQDPYDVHPHFDPLAVRLPCGPRARGGQLERPEDGVVLRAHGPRLPRPRRGGGRGALRVRKWRCRRR</sequence>
<dbReference type="CDD" id="cd00112">
    <property type="entry name" value="LDLa"/>
    <property type="match status" value="1"/>
</dbReference>
<evidence type="ECO:0000313" key="3">
    <source>
        <dbReference type="EMBL" id="CAK0823923.1"/>
    </source>
</evidence>
<feature type="chain" id="PRO_5047514458" evidence="2">
    <location>
        <begin position="22"/>
        <end position="350"/>
    </location>
</feature>
<keyword evidence="1" id="KW-1015">Disulfide bond</keyword>
<reference evidence="3" key="1">
    <citation type="submission" date="2023-10" db="EMBL/GenBank/DDBJ databases">
        <authorList>
            <person name="Chen Y."/>
            <person name="Shah S."/>
            <person name="Dougan E. K."/>
            <person name="Thang M."/>
            <person name="Chan C."/>
        </authorList>
    </citation>
    <scope>NUCLEOTIDE SEQUENCE [LARGE SCALE GENOMIC DNA]</scope>
</reference>
<dbReference type="Proteomes" id="UP001189429">
    <property type="component" value="Unassembled WGS sequence"/>
</dbReference>
<dbReference type="SMART" id="SM00192">
    <property type="entry name" value="LDLa"/>
    <property type="match status" value="1"/>
</dbReference>
<keyword evidence="4" id="KW-1185">Reference proteome</keyword>
<keyword evidence="2" id="KW-0732">Signal</keyword>
<organism evidence="3 4">
    <name type="scientific">Prorocentrum cordatum</name>
    <dbReference type="NCBI Taxonomy" id="2364126"/>
    <lineage>
        <taxon>Eukaryota</taxon>
        <taxon>Sar</taxon>
        <taxon>Alveolata</taxon>
        <taxon>Dinophyceae</taxon>
        <taxon>Prorocentrales</taxon>
        <taxon>Prorocentraceae</taxon>
        <taxon>Prorocentrum</taxon>
    </lineage>
</organism>
<dbReference type="Pfam" id="PF00057">
    <property type="entry name" value="Ldl_recept_a"/>
    <property type="match status" value="1"/>
</dbReference>
<dbReference type="SUPFAM" id="SSF57424">
    <property type="entry name" value="LDL receptor-like module"/>
    <property type="match status" value="1"/>
</dbReference>
<dbReference type="PROSITE" id="PS01209">
    <property type="entry name" value="LDLRA_1"/>
    <property type="match status" value="1"/>
</dbReference>
<proteinExistence type="predicted"/>
<dbReference type="Gene3D" id="4.10.400.10">
    <property type="entry name" value="Low-density Lipoprotein Receptor"/>
    <property type="match status" value="1"/>
</dbReference>
<dbReference type="InterPro" id="IPR002172">
    <property type="entry name" value="LDrepeatLR_classA_rpt"/>
</dbReference>
<name>A0ABN9RX15_9DINO</name>
<accession>A0ABN9RX15</accession>
<feature type="signal peptide" evidence="2">
    <location>
        <begin position="1"/>
        <end position="21"/>
    </location>
</feature>
<evidence type="ECO:0000256" key="2">
    <source>
        <dbReference type="SAM" id="SignalP"/>
    </source>
</evidence>
<dbReference type="EMBL" id="CAUYUJ010008435">
    <property type="protein sequence ID" value="CAK0823923.1"/>
    <property type="molecule type" value="Genomic_DNA"/>
</dbReference>
<evidence type="ECO:0000256" key="1">
    <source>
        <dbReference type="ARBA" id="ARBA00023157"/>
    </source>
</evidence>
<evidence type="ECO:0000313" key="4">
    <source>
        <dbReference type="Proteomes" id="UP001189429"/>
    </source>
</evidence>
<dbReference type="InterPro" id="IPR036055">
    <property type="entry name" value="LDL_receptor-like_sf"/>
</dbReference>
<dbReference type="PROSITE" id="PS50068">
    <property type="entry name" value="LDLRA_2"/>
    <property type="match status" value="1"/>
</dbReference>
<dbReference type="InterPro" id="IPR023415">
    <property type="entry name" value="LDLR_class-A_CS"/>
</dbReference>
<feature type="non-terminal residue" evidence="3">
    <location>
        <position position="350"/>
    </location>
</feature>
<protein>
    <submittedName>
        <fullName evidence="3">Uncharacterized protein</fullName>
    </submittedName>
</protein>